<protein>
    <submittedName>
        <fullName evidence="2">Uncharacterized protein</fullName>
    </submittedName>
</protein>
<sequence>PRRWPRPSATPTPSTGWPGSWPPPPAPG</sequence>
<organism evidence="2">
    <name type="scientific">uncultured Acidimicrobiales bacterium</name>
    <dbReference type="NCBI Taxonomy" id="310071"/>
    <lineage>
        <taxon>Bacteria</taxon>
        <taxon>Bacillati</taxon>
        <taxon>Actinomycetota</taxon>
        <taxon>Acidimicrobiia</taxon>
        <taxon>Acidimicrobiales</taxon>
        <taxon>environmental samples</taxon>
    </lineage>
</organism>
<evidence type="ECO:0000313" key="2">
    <source>
        <dbReference type="EMBL" id="CAA9270922.1"/>
    </source>
</evidence>
<evidence type="ECO:0000256" key="1">
    <source>
        <dbReference type="SAM" id="MobiDB-lite"/>
    </source>
</evidence>
<dbReference type="EMBL" id="CADCTB010000200">
    <property type="protein sequence ID" value="CAA9270922.1"/>
    <property type="molecule type" value="Genomic_DNA"/>
</dbReference>
<reference evidence="2" key="1">
    <citation type="submission" date="2020-02" db="EMBL/GenBank/DDBJ databases">
        <authorList>
            <person name="Meier V. D."/>
        </authorList>
    </citation>
    <scope>NUCLEOTIDE SEQUENCE</scope>
    <source>
        <strain evidence="2">AVDCRST_MAG10</strain>
    </source>
</reference>
<accession>A0A6J4J6Q4</accession>
<name>A0A6J4J6Q4_9ACTN</name>
<feature type="compositionally biased region" description="Low complexity" evidence="1">
    <location>
        <begin position="7"/>
        <end position="19"/>
    </location>
</feature>
<feature type="non-terminal residue" evidence="2">
    <location>
        <position position="28"/>
    </location>
</feature>
<gene>
    <name evidence="2" type="ORF">AVDCRST_MAG10-3269</name>
</gene>
<feature type="region of interest" description="Disordered" evidence="1">
    <location>
        <begin position="1"/>
        <end position="28"/>
    </location>
</feature>
<proteinExistence type="predicted"/>
<dbReference type="AlphaFoldDB" id="A0A6J4J6Q4"/>
<feature type="non-terminal residue" evidence="2">
    <location>
        <position position="1"/>
    </location>
</feature>